<proteinExistence type="predicted"/>
<dbReference type="Gene3D" id="1.10.260.40">
    <property type="entry name" value="lambda repressor-like DNA-binding domains"/>
    <property type="match status" value="1"/>
</dbReference>
<keyword evidence="4" id="KW-1185">Reference proteome</keyword>
<dbReference type="SMART" id="SM00530">
    <property type="entry name" value="HTH_XRE"/>
    <property type="match status" value="1"/>
</dbReference>
<organism evidence="3 4">
    <name type="scientific">Pseudonocardia sulfidoxydans NBRC 16205</name>
    <dbReference type="NCBI Taxonomy" id="1223511"/>
    <lineage>
        <taxon>Bacteria</taxon>
        <taxon>Bacillati</taxon>
        <taxon>Actinomycetota</taxon>
        <taxon>Actinomycetes</taxon>
        <taxon>Pseudonocardiales</taxon>
        <taxon>Pseudonocardiaceae</taxon>
        <taxon>Pseudonocardia</taxon>
    </lineage>
</organism>
<name>A0A511DI56_9PSEU</name>
<dbReference type="PANTHER" id="PTHR36924">
    <property type="entry name" value="ANTITOXIN HIGA-1"/>
    <property type="match status" value="1"/>
</dbReference>
<dbReference type="EMBL" id="BJVJ01000034">
    <property type="protein sequence ID" value="GEL24486.1"/>
    <property type="molecule type" value="Genomic_DNA"/>
</dbReference>
<dbReference type="GO" id="GO:0003677">
    <property type="term" value="F:DNA binding"/>
    <property type="evidence" value="ECO:0007669"/>
    <property type="project" value="UniProtKB-KW"/>
</dbReference>
<feature type="domain" description="HTH cro/C1-type" evidence="2">
    <location>
        <begin position="25"/>
        <end position="71"/>
    </location>
</feature>
<dbReference type="Proteomes" id="UP000321685">
    <property type="component" value="Unassembled WGS sequence"/>
</dbReference>
<sequence>MTTTDKIAPIHPGEVLMEDFIEGFGITQNKLAVSIGVPPRRINEIVHGKRGITADTALRLARYFGTSAEFWINLQSRYELDRAEDIAGEQIASITPIAGRVNCLISTPCWSALPRSEVDWVLWVPRRLERSRQSSSTS</sequence>
<protein>
    <recommendedName>
        <fullName evidence="2">HTH cro/C1-type domain-containing protein</fullName>
    </recommendedName>
</protein>
<dbReference type="InterPro" id="IPR001387">
    <property type="entry name" value="Cro/C1-type_HTH"/>
</dbReference>
<gene>
    <name evidence="3" type="ORF">PSU4_34400</name>
</gene>
<dbReference type="InterPro" id="IPR010982">
    <property type="entry name" value="Lambda_DNA-bd_dom_sf"/>
</dbReference>
<dbReference type="InterPro" id="IPR013430">
    <property type="entry name" value="Toxin_antidote_HigA"/>
</dbReference>
<comment type="caution">
    <text evidence="3">The sequence shown here is derived from an EMBL/GenBank/DDBJ whole genome shotgun (WGS) entry which is preliminary data.</text>
</comment>
<accession>A0A511DI56</accession>
<keyword evidence="1" id="KW-0238">DNA-binding</keyword>
<dbReference type="NCBIfam" id="TIGR02607">
    <property type="entry name" value="antidote_HigA"/>
    <property type="match status" value="1"/>
</dbReference>
<evidence type="ECO:0000259" key="2">
    <source>
        <dbReference type="PROSITE" id="PS50943"/>
    </source>
</evidence>
<dbReference type="CDD" id="cd00093">
    <property type="entry name" value="HTH_XRE"/>
    <property type="match status" value="1"/>
</dbReference>
<evidence type="ECO:0000313" key="4">
    <source>
        <dbReference type="Proteomes" id="UP000321685"/>
    </source>
</evidence>
<dbReference type="SUPFAM" id="SSF47413">
    <property type="entry name" value="lambda repressor-like DNA-binding domains"/>
    <property type="match status" value="1"/>
</dbReference>
<dbReference type="AlphaFoldDB" id="A0A511DI56"/>
<dbReference type="PANTHER" id="PTHR36924:SF1">
    <property type="entry name" value="ANTITOXIN HIGA-1"/>
    <property type="match status" value="1"/>
</dbReference>
<dbReference type="PROSITE" id="PS50943">
    <property type="entry name" value="HTH_CROC1"/>
    <property type="match status" value="1"/>
</dbReference>
<evidence type="ECO:0000256" key="1">
    <source>
        <dbReference type="ARBA" id="ARBA00023125"/>
    </source>
</evidence>
<dbReference type="Pfam" id="PF01381">
    <property type="entry name" value="HTH_3"/>
    <property type="match status" value="1"/>
</dbReference>
<evidence type="ECO:0000313" key="3">
    <source>
        <dbReference type="EMBL" id="GEL24486.1"/>
    </source>
</evidence>
<reference evidence="3 4" key="1">
    <citation type="submission" date="2019-07" db="EMBL/GenBank/DDBJ databases">
        <title>Whole genome shotgun sequence of Pseudonocardia sulfidoxydans NBRC 16205.</title>
        <authorList>
            <person name="Hosoyama A."/>
            <person name="Uohara A."/>
            <person name="Ohji S."/>
            <person name="Ichikawa N."/>
        </authorList>
    </citation>
    <scope>NUCLEOTIDE SEQUENCE [LARGE SCALE GENOMIC DNA]</scope>
    <source>
        <strain evidence="3 4">NBRC 16205</strain>
    </source>
</reference>